<evidence type="ECO:0000256" key="1">
    <source>
        <dbReference type="ARBA" id="ARBA00004479"/>
    </source>
</evidence>
<organism evidence="9 10">
    <name type="scientific">Pogona vitticeps</name>
    <name type="common">central bearded dragon</name>
    <dbReference type="NCBI Taxonomy" id="103695"/>
    <lineage>
        <taxon>Eukaryota</taxon>
        <taxon>Metazoa</taxon>
        <taxon>Chordata</taxon>
        <taxon>Craniata</taxon>
        <taxon>Vertebrata</taxon>
        <taxon>Euteleostomi</taxon>
        <taxon>Lepidosauria</taxon>
        <taxon>Squamata</taxon>
        <taxon>Bifurcata</taxon>
        <taxon>Unidentata</taxon>
        <taxon>Episquamata</taxon>
        <taxon>Toxicofera</taxon>
        <taxon>Iguania</taxon>
        <taxon>Acrodonta</taxon>
        <taxon>Agamidae</taxon>
        <taxon>Amphibolurinae</taxon>
        <taxon>Pogona</taxon>
    </lineage>
</organism>
<dbReference type="SMART" id="SM00077">
    <property type="entry name" value="ITAM"/>
    <property type="match status" value="1"/>
</dbReference>
<dbReference type="GO" id="GO:0030183">
    <property type="term" value="P:B cell differentiation"/>
    <property type="evidence" value="ECO:0007669"/>
    <property type="project" value="TreeGrafter"/>
</dbReference>
<name>A0A6J0US84_9SAUR</name>
<gene>
    <name evidence="10" type="primary">CD79A</name>
</gene>
<dbReference type="InterPro" id="IPR003599">
    <property type="entry name" value="Ig_sub"/>
</dbReference>
<keyword evidence="9" id="KW-1185">Reference proteome</keyword>
<comment type="subcellular location">
    <subcellularLocation>
        <location evidence="1">Membrane</location>
        <topology evidence="1">Single-pass type I membrane protein</topology>
    </subcellularLocation>
</comment>
<keyword evidence="7" id="KW-0732">Signal</keyword>
<dbReference type="PANTHER" id="PTHR14334">
    <property type="entry name" value="B-CELL ANTIGEN RECEPTOR COMPLEX-ASSOCIATED PROTEIN"/>
    <property type="match status" value="1"/>
</dbReference>
<dbReference type="RefSeq" id="XP_020663566.2">
    <property type="nucleotide sequence ID" value="XM_020807907.2"/>
</dbReference>
<dbReference type="GO" id="GO:0004888">
    <property type="term" value="F:transmembrane signaling receptor activity"/>
    <property type="evidence" value="ECO:0007669"/>
    <property type="project" value="InterPro"/>
</dbReference>
<dbReference type="AlphaFoldDB" id="A0A6J0US84"/>
<dbReference type="Gene3D" id="2.60.40.10">
    <property type="entry name" value="Immunoglobulins"/>
    <property type="match status" value="1"/>
</dbReference>
<evidence type="ECO:0000313" key="9">
    <source>
        <dbReference type="Proteomes" id="UP001652642"/>
    </source>
</evidence>
<dbReference type="SMART" id="SM00408">
    <property type="entry name" value="IGc2"/>
    <property type="match status" value="1"/>
</dbReference>
<keyword evidence="4 6" id="KW-0472">Membrane</keyword>
<dbReference type="InterPro" id="IPR036179">
    <property type="entry name" value="Ig-like_dom_sf"/>
</dbReference>
<reference evidence="10" key="1">
    <citation type="submission" date="2025-08" db="UniProtKB">
        <authorList>
            <consortium name="RefSeq"/>
        </authorList>
    </citation>
    <scope>IDENTIFICATION</scope>
</reference>
<evidence type="ECO:0000256" key="2">
    <source>
        <dbReference type="ARBA" id="ARBA00022692"/>
    </source>
</evidence>
<keyword evidence="3 6" id="KW-1133">Transmembrane helix</keyword>
<evidence type="ECO:0000256" key="5">
    <source>
        <dbReference type="ARBA" id="ARBA00023319"/>
    </source>
</evidence>
<keyword evidence="2 6" id="KW-0812">Transmembrane</keyword>
<dbReference type="SUPFAM" id="SSF48726">
    <property type="entry name" value="Immunoglobulin"/>
    <property type="match status" value="1"/>
</dbReference>
<dbReference type="GO" id="GO:0009897">
    <property type="term" value="C:external side of plasma membrane"/>
    <property type="evidence" value="ECO:0007669"/>
    <property type="project" value="TreeGrafter"/>
</dbReference>
<evidence type="ECO:0000256" key="3">
    <source>
        <dbReference type="ARBA" id="ARBA00022989"/>
    </source>
</evidence>
<dbReference type="InterPro" id="IPR013783">
    <property type="entry name" value="Ig-like_fold"/>
</dbReference>
<evidence type="ECO:0000259" key="8">
    <source>
        <dbReference type="PROSITE" id="PS50835"/>
    </source>
</evidence>
<feature type="transmembrane region" description="Helical" evidence="6">
    <location>
        <begin position="192"/>
        <end position="213"/>
    </location>
</feature>
<evidence type="ECO:0000256" key="4">
    <source>
        <dbReference type="ARBA" id="ARBA00023136"/>
    </source>
</evidence>
<dbReference type="CTD" id="973"/>
<proteinExistence type="predicted"/>
<dbReference type="PANTHER" id="PTHR14334:SF1">
    <property type="entry name" value="B-CELL ANTIGEN RECEPTOR COMPLEX-ASSOCIATED PROTEIN ALPHA CHAIN"/>
    <property type="match status" value="1"/>
</dbReference>
<keyword evidence="5" id="KW-0393">Immunoglobulin domain</keyword>
<accession>A0A6J0US84</accession>
<dbReference type="InterPro" id="IPR003110">
    <property type="entry name" value="Phos_immunorcpt_sig_ITAM"/>
</dbReference>
<dbReference type="PROSITE" id="PS51055">
    <property type="entry name" value="ITAM_1"/>
    <property type="match status" value="1"/>
</dbReference>
<keyword evidence="10" id="KW-0675">Receptor</keyword>
<feature type="domain" description="Ig-like" evidence="8">
    <location>
        <begin position="66"/>
        <end position="158"/>
    </location>
</feature>
<dbReference type="GO" id="GO:0019815">
    <property type="term" value="C:B cell receptor complex"/>
    <property type="evidence" value="ECO:0007669"/>
    <property type="project" value="TreeGrafter"/>
</dbReference>
<dbReference type="GeneID" id="110086751"/>
<dbReference type="Pfam" id="PF13927">
    <property type="entry name" value="Ig_3"/>
    <property type="match status" value="1"/>
</dbReference>
<evidence type="ECO:0000313" key="10">
    <source>
        <dbReference type="RefSeq" id="XP_020663566.2"/>
    </source>
</evidence>
<evidence type="ECO:0000256" key="6">
    <source>
        <dbReference type="SAM" id="Phobius"/>
    </source>
</evidence>
<dbReference type="GO" id="GO:0050853">
    <property type="term" value="P:B cell receptor signaling pathway"/>
    <property type="evidence" value="ECO:0007669"/>
    <property type="project" value="TreeGrafter"/>
</dbReference>
<sequence length="276" mass="30849">MDVTWYWCVFLLGLITGHIDGIQAADANETTSTGDQLSSSDDYGVATEATMSARVVTIEASVAPPPKAESQARVQVSVGSVPPSRIILEGSDTFLECRFSPPEANVTWRRSSSDCNRSCDVTADQHRNILVDRRTGLSKLSFFPAEKNHTGMYYCVVSTENGHKQSCGTYLWVRRARPVTFLNMSETIKNKIITAEGIFLLISAIGPGLFLLFRRWENERLLQEKKKALEEENLYEGLNPDECSMYEDISRGLQATYQDIGNVKVIDLQLEKPEKP</sequence>
<dbReference type="SMART" id="SM00409">
    <property type="entry name" value="IG"/>
    <property type="match status" value="1"/>
</dbReference>
<dbReference type="Proteomes" id="UP001652642">
    <property type="component" value="Chromosome 9"/>
</dbReference>
<feature type="signal peptide" evidence="7">
    <location>
        <begin position="1"/>
        <end position="24"/>
    </location>
</feature>
<dbReference type="InterPro" id="IPR007110">
    <property type="entry name" value="Ig-like_dom"/>
</dbReference>
<dbReference type="PROSITE" id="PS50835">
    <property type="entry name" value="IG_LIKE"/>
    <property type="match status" value="1"/>
</dbReference>
<protein>
    <submittedName>
        <fullName evidence="10">B-cell antigen receptor complex-associated protein alpha chain isoform X2</fullName>
    </submittedName>
</protein>
<evidence type="ECO:0000256" key="7">
    <source>
        <dbReference type="SAM" id="SignalP"/>
    </source>
</evidence>
<dbReference type="InterPro" id="IPR003598">
    <property type="entry name" value="Ig_sub2"/>
</dbReference>
<feature type="chain" id="PRO_5047003856" evidence="7">
    <location>
        <begin position="25"/>
        <end position="276"/>
    </location>
</feature>